<keyword evidence="10" id="KW-1185">Reference proteome</keyword>
<protein>
    <recommendedName>
        <fullName evidence="2 7">Carbonic anhydrase</fullName>
        <ecNumber evidence="2 7">4.2.1.1</ecNumber>
    </recommendedName>
</protein>
<reference evidence="9" key="3">
    <citation type="submission" date="2025-09" db="UniProtKB">
        <authorList>
            <consortium name="Ensembl"/>
        </authorList>
    </citation>
    <scope>IDENTIFICATION</scope>
</reference>
<reference evidence="9 10" key="1">
    <citation type="submission" date="2020-10" db="EMBL/GenBank/DDBJ databases">
        <title>Pygocentrus nattereri (red-bellied piranha) genome, fPygNat1, primary haplotype.</title>
        <authorList>
            <person name="Myers G."/>
            <person name="Meyer A."/>
            <person name="Karagic N."/>
            <person name="Pippel M."/>
            <person name="Winkler S."/>
            <person name="Tracey A."/>
            <person name="Wood J."/>
            <person name="Formenti G."/>
            <person name="Howe K."/>
            <person name="Fedrigo O."/>
            <person name="Jarvis E.D."/>
        </authorList>
    </citation>
    <scope>NUCLEOTIDE SEQUENCE [LARGE SCALE GENOMIC DNA]</scope>
</reference>
<dbReference type="InterPro" id="IPR018338">
    <property type="entry name" value="Carbonic_anhydrase_a-class_CS"/>
</dbReference>
<comment type="function">
    <text evidence="7">Reversible hydration of carbon dioxide.</text>
</comment>
<dbReference type="PANTHER" id="PTHR18952:SF202">
    <property type="entry name" value="CARBONIC ANHYDRASE"/>
    <property type="match status" value="1"/>
</dbReference>
<comment type="cofactor">
    <cofactor evidence="7">
        <name>Zn(2+)</name>
        <dbReference type="ChEBI" id="CHEBI:29105"/>
    </cofactor>
</comment>
<proteinExistence type="inferred from homology"/>
<dbReference type="RefSeq" id="XP_037401844.1">
    <property type="nucleotide sequence ID" value="XM_037545947.1"/>
</dbReference>
<dbReference type="InterPro" id="IPR036398">
    <property type="entry name" value="CA_dom_sf"/>
</dbReference>
<keyword evidence="3 7" id="KW-0479">Metal-binding</keyword>
<evidence type="ECO:0000313" key="9">
    <source>
        <dbReference type="Ensembl" id="ENSPNAP00000066550.1"/>
    </source>
</evidence>
<dbReference type="PROSITE" id="PS00162">
    <property type="entry name" value="ALPHA_CA_1"/>
    <property type="match status" value="1"/>
</dbReference>
<dbReference type="InterPro" id="IPR001148">
    <property type="entry name" value="CA_dom"/>
</dbReference>
<dbReference type="GO" id="GO:0004089">
    <property type="term" value="F:carbonate dehydratase activity"/>
    <property type="evidence" value="ECO:0007669"/>
    <property type="project" value="UniProtKB-UniRule"/>
</dbReference>
<reference evidence="9" key="2">
    <citation type="submission" date="2025-08" db="UniProtKB">
        <authorList>
            <consortium name="Ensembl"/>
        </authorList>
    </citation>
    <scope>IDENTIFICATION</scope>
</reference>
<dbReference type="AlphaFoldDB" id="A0AAR2KQJ7"/>
<evidence type="ECO:0000256" key="4">
    <source>
        <dbReference type="ARBA" id="ARBA00022833"/>
    </source>
</evidence>
<dbReference type="GO" id="GO:0008270">
    <property type="term" value="F:zinc ion binding"/>
    <property type="evidence" value="ECO:0007669"/>
    <property type="project" value="UniProtKB-UniRule"/>
</dbReference>
<dbReference type="SMART" id="SM01057">
    <property type="entry name" value="Carb_anhydrase"/>
    <property type="match status" value="1"/>
</dbReference>
<dbReference type="GeneID" id="108427909"/>
<evidence type="ECO:0000259" key="8">
    <source>
        <dbReference type="PROSITE" id="PS51144"/>
    </source>
</evidence>
<dbReference type="GO" id="GO:0005886">
    <property type="term" value="C:plasma membrane"/>
    <property type="evidence" value="ECO:0007669"/>
    <property type="project" value="TreeGrafter"/>
</dbReference>
<organism evidence="9 10">
    <name type="scientific">Pygocentrus nattereri</name>
    <name type="common">Red-bellied piranha</name>
    <dbReference type="NCBI Taxonomy" id="42514"/>
    <lineage>
        <taxon>Eukaryota</taxon>
        <taxon>Metazoa</taxon>
        <taxon>Chordata</taxon>
        <taxon>Craniata</taxon>
        <taxon>Vertebrata</taxon>
        <taxon>Euteleostomi</taxon>
        <taxon>Actinopterygii</taxon>
        <taxon>Neopterygii</taxon>
        <taxon>Teleostei</taxon>
        <taxon>Ostariophysi</taxon>
        <taxon>Characiformes</taxon>
        <taxon>Characoidei</taxon>
        <taxon>Pygocentrus</taxon>
    </lineage>
</organism>
<evidence type="ECO:0000256" key="5">
    <source>
        <dbReference type="ARBA" id="ARBA00023180"/>
    </source>
</evidence>
<evidence type="ECO:0000256" key="7">
    <source>
        <dbReference type="RuleBase" id="RU367011"/>
    </source>
</evidence>
<feature type="signal peptide" evidence="7">
    <location>
        <begin position="1"/>
        <end position="18"/>
    </location>
</feature>
<dbReference type="GeneTree" id="ENSGT00940000155690"/>
<dbReference type="InterPro" id="IPR023561">
    <property type="entry name" value="Carbonic_anhydrase_a-class"/>
</dbReference>
<name>A0AAR2KQJ7_PYGNA</name>
<dbReference type="Gene3D" id="3.10.200.10">
    <property type="entry name" value="Alpha carbonic anhydrase"/>
    <property type="match status" value="1"/>
</dbReference>
<dbReference type="Proteomes" id="UP001501920">
    <property type="component" value="Chromosome 16"/>
</dbReference>
<feature type="domain" description="Alpha-carbonic anhydrase" evidence="8">
    <location>
        <begin position="18"/>
        <end position="280"/>
    </location>
</feature>
<dbReference type="PANTHER" id="PTHR18952">
    <property type="entry name" value="CARBONIC ANHYDRASE"/>
    <property type="match status" value="1"/>
</dbReference>
<dbReference type="Ensembl" id="ENSPNAT00000061289.1">
    <property type="protein sequence ID" value="ENSPNAP00000066550.1"/>
    <property type="gene ID" value="ENSPNAG00000035154.1"/>
</dbReference>
<dbReference type="CTD" id="407683"/>
<keyword evidence="4 7" id="KW-0862">Zinc</keyword>
<evidence type="ECO:0000313" key="10">
    <source>
        <dbReference type="Proteomes" id="UP001501920"/>
    </source>
</evidence>
<dbReference type="EC" id="4.2.1.1" evidence="2 7"/>
<dbReference type="SUPFAM" id="SSF51069">
    <property type="entry name" value="Carbonic anhydrase"/>
    <property type="match status" value="1"/>
</dbReference>
<keyword evidence="5" id="KW-0325">Glycoprotein</keyword>
<keyword evidence="7" id="KW-0732">Signal</keyword>
<evidence type="ECO:0000256" key="6">
    <source>
        <dbReference type="ARBA" id="ARBA00023239"/>
    </source>
</evidence>
<dbReference type="FunFam" id="3.10.200.10:FF:000003">
    <property type="entry name" value="Carbonic anhydrase 12"/>
    <property type="match status" value="1"/>
</dbReference>
<keyword evidence="6 7" id="KW-0456">Lyase</keyword>
<evidence type="ECO:0000256" key="3">
    <source>
        <dbReference type="ARBA" id="ARBA00022723"/>
    </source>
</evidence>
<dbReference type="Pfam" id="PF00194">
    <property type="entry name" value="Carb_anhydrase"/>
    <property type="match status" value="1"/>
</dbReference>
<comment type="catalytic activity">
    <reaction evidence="7">
        <text>hydrogencarbonate + H(+) = CO2 + H2O</text>
        <dbReference type="Rhea" id="RHEA:10748"/>
        <dbReference type="ChEBI" id="CHEBI:15377"/>
        <dbReference type="ChEBI" id="CHEBI:15378"/>
        <dbReference type="ChEBI" id="CHEBI:16526"/>
        <dbReference type="ChEBI" id="CHEBI:17544"/>
        <dbReference type="EC" id="4.2.1.1"/>
    </reaction>
</comment>
<sequence length="303" mass="34178">MSSVLHLCLLFAPYICSAQWCYQSQYSCEDKCQGPNQWVRDFPECGGQIQSPVNIVTRKVQYDPSLTAIIFENYTEVMNITVVNIGYAAVFFLPPSMRIRGGGLPDTYKAVQFHLHWGSDCGPGSEHTVDGEQYPMEVHIVHIKQQYNTLSEAMNDPVGVAALGFFFEVSPHENRQFYKVIEALGRIQYNGNSSVMTGFQLTDMLTSLENFSSYYRYEGSLTIPGCNEAIIWTVFQQSIPISQQQLALVTQQMLFSTGKPMIDIFRPVQNLNGRIIYTSMACPCVFSSPVTLVLCLLYIFELV</sequence>
<feature type="chain" id="PRO_5043104219" description="Carbonic anhydrase" evidence="7">
    <location>
        <begin position="19"/>
        <end position="303"/>
    </location>
</feature>
<comment type="similarity">
    <text evidence="1 7">Belongs to the alpha-carbonic anhydrase family.</text>
</comment>
<evidence type="ECO:0000256" key="2">
    <source>
        <dbReference type="ARBA" id="ARBA00012925"/>
    </source>
</evidence>
<accession>A0AAR2KQJ7</accession>
<evidence type="ECO:0000256" key="1">
    <source>
        <dbReference type="ARBA" id="ARBA00010718"/>
    </source>
</evidence>
<dbReference type="PROSITE" id="PS51144">
    <property type="entry name" value="ALPHA_CA_2"/>
    <property type="match status" value="1"/>
</dbReference>